<dbReference type="EMBL" id="AWUE01011852">
    <property type="protein sequence ID" value="OMP10393.1"/>
    <property type="molecule type" value="Genomic_DNA"/>
</dbReference>
<reference evidence="7" key="1">
    <citation type="submission" date="2013-09" db="EMBL/GenBank/DDBJ databases">
        <title>Corchorus olitorius genome sequencing.</title>
        <authorList>
            <person name="Alam M."/>
            <person name="Haque M.S."/>
            <person name="Islam M.S."/>
            <person name="Emdad E.M."/>
            <person name="Islam M.M."/>
            <person name="Ahmed B."/>
            <person name="Halim A."/>
            <person name="Hossen Q.M.M."/>
            <person name="Hossain M.Z."/>
            <person name="Ahmed R."/>
            <person name="Khan M.M."/>
            <person name="Islam R."/>
            <person name="Rashid M.M."/>
            <person name="Khan S.A."/>
            <person name="Rahman M.S."/>
            <person name="Alam M."/>
            <person name="Yahiya A.S."/>
            <person name="Khan M.S."/>
            <person name="Azam M.S."/>
            <person name="Haque T."/>
            <person name="Lashkar M.Z.H."/>
            <person name="Akhand A.I."/>
            <person name="Morshed G."/>
            <person name="Roy S."/>
            <person name="Uddin K.S."/>
            <person name="Rabeya T."/>
            <person name="Hossain A.S."/>
            <person name="Chowdhury A."/>
            <person name="Snigdha A.R."/>
            <person name="Mortoza M.S."/>
            <person name="Matin S.A."/>
            <person name="Hoque S.M.E."/>
            <person name="Islam M.K."/>
            <person name="Roy D.K."/>
            <person name="Haider R."/>
            <person name="Moosa M.M."/>
            <person name="Elias S.M."/>
            <person name="Hasan A.M."/>
            <person name="Jahan S."/>
            <person name="Shafiuddin M."/>
            <person name="Mahmood N."/>
            <person name="Shommy N.S."/>
        </authorList>
    </citation>
    <scope>NUCLEOTIDE SEQUENCE [LARGE SCALE GENOMIC DNA]</scope>
    <source>
        <strain evidence="7">cv. O-4</strain>
    </source>
</reference>
<dbReference type="CDD" id="cd15797">
    <property type="entry name" value="PMEI"/>
    <property type="match status" value="1"/>
</dbReference>
<dbReference type="AlphaFoldDB" id="A0A1R3KTH4"/>
<comment type="caution">
    <text evidence="6">The sequence shown here is derived from an EMBL/GenBank/DDBJ whole genome shotgun (WGS) entry which is preliminary data.</text>
</comment>
<keyword evidence="7" id="KW-1185">Reference proteome</keyword>
<evidence type="ECO:0000259" key="5">
    <source>
        <dbReference type="SMART" id="SM00856"/>
    </source>
</evidence>
<feature type="domain" description="Pectinesterase inhibitor" evidence="5">
    <location>
        <begin position="31"/>
        <end position="175"/>
    </location>
</feature>
<dbReference type="GO" id="GO:0046910">
    <property type="term" value="F:pectinesterase inhibitor activity"/>
    <property type="evidence" value="ECO:0007669"/>
    <property type="project" value="InterPro"/>
</dbReference>
<sequence length="183" mass="20522">MASFARFLLIATSLAIILFINPSAAKSRPLVTYADINTICGKTEDQSFCSRVLTNPSLHPYETNLYGLAKISINLALTAAYDTQQAISPLLNQAKNYKEREAYTLCSNNYKEALASVRNANRLLAKHDYRAVRVSALSGVEEAKACESHAKINPYSALVQKNRDFKNYCNILWVISNRLVEYY</sequence>
<dbReference type="NCBIfam" id="TIGR01614">
    <property type="entry name" value="PME_inhib"/>
    <property type="match status" value="1"/>
</dbReference>
<dbReference type="Gene3D" id="1.20.140.40">
    <property type="entry name" value="Invertase/pectin methylesterase inhibitor family protein"/>
    <property type="match status" value="1"/>
</dbReference>
<dbReference type="InterPro" id="IPR034086">
    <property type="entry name" value="PMEI_plant"/>
</dbReference>
<organism evidence="6 7">
    <name type="scientific">Corchorus olitorius</name>
    <dbReference type="NCBI Taxonomy" id="93759"/>
    <lineage>
        <taxon>Eukaryota</taxon>
        <taxon>Viridiplantae</taxon>
        <taxon>Streptophyta</taxon>
        <taxon>Embryophyta</taxon>
        <taxon>Tracheophyta</taxon>
        <taxon>Spermatophyta</taxon>
        <taxon>Magnoliopsida</taxon>
        <taxon>eudicotyledons</taxon>
        <taxon>Gunneridae</taxon>
        <taxon>Pentapetalae</taxon>
        <taxon>rosids</taxon>
        <taxon>malvids</taxon>
        <taxon>Malvales</taxon>
        <taxon>Malvaceae</taxon>
        <taxon>Grewioideae</taxon>
        <taxon>Apeibeae</taxon>
        <taxon>Corchorus</taxon>
    </lineage>
</organism>
<dbReference type="InterPro" id="IPR052421">
    <property type="entry name" value="PCW_Enzyme_Inhibitor"/>
</dbReference>
<dbReference type="InterPro" id="IPR006501">
    <property type="entry name" value="Pectinesterase_inhib_dom"/>
</dbReference>
<comment type="similarity">
    <text evidence="3">Belongs to the PMEI family.</text>
</comment>
<protein>
    <submittedName>
        <fullName evidence="6">Pectinesterase inhibitor</fullName>
    </submittedName>
</protein>
<dbReference type="SMART" id="SM00856">
    <property type="entry name" value="PMEI"/>
    <property type="match status" value="1"/>
</dbReference>
<evidence type="ECO:0000256" key="1">
    <source>
        <dbReference type="ARBA" id="ARBA00022729"/>
    </source>
</evidence>
<gene>
    <name evidence="6" type="ORF">COLO4_04545</name>
</gene>
<proteinExistence type="inferred from homology"/>
<feature type="signal peptide" evidence="4">
    <location>
        <begin position="1"/>
        <end position="25"/>
    </location>
</feature>
<keyword evidence="2" id="KW-1015">Disulfide bond</keyword>
<dbReference type="SUPFAM" id="SSF101148">
    <property type="entry name" value="Plant invertase/pectin methylesterase inhibitor"/>
    <property type="match status" value="1"/>
</dbReference>
<dbReference type="OrthoDB" id="764172at2759"/>
<keyword evidence="1 4" id="KW-0732">Signal</keyword>
<evidence type="ECO:0000256" key="3">
    <source>
        <dbReference type="ARBA" id="ARBA00038471"/>
    </source>
</evidence>
<name>A0A1R3KTH4_9ROSI</name>
<dbReference type="Proteomes" id="UP000187203">
    <property type="component" value="Unassembled WGS sequence"/>
</dbReference>
<evidence type="ECO:0000313" key="7">
    <source>
        <dbReference type="Proteomes" id="UP000187203"/>
    </source>
</evidence>
<dbReference type="PANTHER" id="PTHR36710">
    <property type="entry name" value="PECTINESTERASE INHIBITOR-LIKE"/>
    <property type="match status" value="1"/>
</dbReference>
<dbReference type="PANTHER" id="PTHR36710:SF4">
    <property type="entry name" value="PLANT INVERTASE_PECTIN METHYLESTERASE INHIBITOR SUPERFAMILY PROTEIN"/>
    <property type="match status" value="1"/>
</dbReference>
<accession>A0A1R3KTH4</accession>
<evidence type="ECO:0000256" key="4">
    <source>
        <dbReference type="SAM" id="SignalP"/>
    </source>
</evidence>
<dbReference type="Pfam" id="PF04043">
    <property type="entry name" value="PMEI"/>
    <property type="match status" value="1"/>
</dbReference>
<evidence type="ECO:0000256" key="2">
    <source>
        <dbReference type="ARBA" id="ARBA00023157"/>
    </source>
</evidence>
<feature type="chain" id="PRO_5013226787" evidence="4">
    <location>
        <begin position="26"/>
        <end position="183"/>
    </location>
</feature>
<dbReference type="InterPro" id="IPR035513">
    <property type="entry name" value="Invertase/methylesterase_inhib"/>
</dbReference>
<evidence type="ECO:0000313" key="6">
    <source>
        <dbReference type="EMBL" id="OMP10393.1"/>
    </source>
</evidence>